<dbReference type="OrthoDB" id="262547at2759"/>
<evidence type="ECO:0000313" key="3">
    <source>
        <dbReference type="Proteomes" id="UP000033540"/>
    </source>
</evidence>
<evidence type="ECO:0000256" key="1">
    <source>
        <dbReference type="SAM" id="Phobius"/>
    </source>
</evidence>
<dbReference type="InterPro" id="IPR021047">
    <property type="entry name" value="Mannosyltransferase_CMT1"/>
</dbReference>
<dbReference type="GO" id="GO:0016757">
    <property type="term" value="F:glycosyltransferase activity"/>
    <property type="evidence" value="ECO:0007669"/>
    <property type="project" value="UniProtKB-KW"/>
</dbReference>
<name>A0A0F0IE47_ASPPU</name>
<dbReference type="PANTHER" id="PTHR34144">
    <property type="entry name" value="CHROMOSOME 8, WHOLE GENOME SHOTGUN SEQUENCE"/>
    <property type="match status" value="1"/>
</dbReference>
<keyword evidence="2" id="KW-0808">Transferase</keyword>
<dbReference type="AlphaFoldDB" id="A0A0F0IE47"/>
<dbReference type="EMBL" id="JZEE01000326">
    <property type="protein sequence ID" value="KJK65960.1"/>
    <property type="molecule type" value="Genomic_DNA"/>
</dbReference>
<protein>
    <submittedName>
        <fullName evidence="2">Cryptococcal mannosyltransferase 1</fullName>
    </submittedName>
</protein>
<keyword evidence="1" id="KW-1133">Transmembrane helix</keyword>
<gene>
    <name evidence="2" type="ORF">P875_00021897</name>
</gene>
<proteinExistence type="predicted"/>
<evidence type="ECO:0000313" key="2">
    <source>
        <dbReference type="EMBL" id="KJK65960.1"/>
    </source>
</evidence>
<keyword evidence="2" id="KW-0328">Glycosyltransferase</keyword>
<sequence>MFMKRNVDETLPYPRVPFLLSSFIRTQTPINLTPPRTRRLGSCASWWSEENNVVLVLIRQQIGGRFGSLSGIRGKFTPLYGTPVYSNVTKDNHIHAIDTAMKAYLYSLYRKTRRLRLVLFFVLVGWTLVEVLRIKYTLVQQSQPELVALGREKIYITGLHWNSEQILREAWIAAVVDLANTIGRDNVFVSIQESGSWDDTKGALILLDQLLAENDIPRRILIDYTTHFDEISKPPTGQGWIETPIGTTELRRVPYLARLRNVAMEPLYQRQTEGIMYDKILFLNDVVFTTSDVQKLLSTRGGNYAATCSLDFSKPPNFYDTFALRDAEGHDMLMQSWPYFRSRASRQAMKDSQPVPVSSCWNGVVAMDSSPFYQDPPLKFRGISDSLARSHLEGSECCLIHADNPLSREKGVWLNPNVHETEVLKPNAAYERQRYVRLTAFIPKRDESHPDPRIHVEQKVYRDGREQIILHELGFGGRIQVGAEYVFAGCGDEHVDRGKRDLLLQVQSLNQDIFDGYMNRAKYYGYDHTDYIYVNRHMLSNGVNHRLPIVGHGQSPCNISFHPDDLQTLLRAKGVMQLNSEAPPRKEIELLKLRLQGLGDSTEDGMASGDLHIRIIYKP</sequence>
<dbReference type="Pfam" id="PF11735">
    <property type="entry name" value="CAP59_mtransfer"/>
    <property type="match status" value="1"/>
</dbReference>
<comment type="caution">
    <text evidence="2">The sequence shown here is derived from an EMBL/GenBank/DDBJ whole genome shotgun (WGS) entry which is preliminary data.</text>
</comment>
<keyword evidence="1" id="KW-0472">Membrane</keyword>
<feature type="transmembrane region" description="Helical" evidence="1">
    <location>
        <begin position="117"/>
        <end position="136"/>
    </location>
</feature>
<dbReference type="STRING" id="1403190.A0A0F0IE47"/>
<organism evidence="2 3">
    <name type="scientific">Aspergillus parasiticus (strain ATCC 56775 / NRRL 5862 / SRRC 143 / SU-1)</name>
    <dbReference type="NCBI Taxonomy" id="1403190"/>
    <lineage>
        <taxon>Eukaryota</taxon>
        <taxon>Fungi</taxon>
        <taxon>Dikarya</taxon>
        <taxon>Ascomycota</taxon>
        <taxon>Pezizomycotina</taxon>
        <taxon>Eurotiomycetes</taxon>
        <taxon>Eurotiomycetidae</taxon>
        <taxon>Eurotiales</taxon>
        <taxon>Aspergillaceae</taxon>
        <taxon>Aspergillus</taxon>
        <taxon>Aspergillus subgen. Circumdati</taxon>
    </lineage>
</organism>
<reference evidence="2 3" key="1">
    <citation type="submission" date="2015-02" db="EMBL/GenBank/DDBJ databases">
        <title>Draft genome sequence of Aspergillus parasiticus SU-1.</title>
        <authorList>
            <person name="Yu J."/>
            <person name="Fedorova N."/>
            <person name="Yin Y."/>
            <person name="Losada L."/>
            <person name="Zafar N."/>
            <person name="Taujale R."/>
            <person name="Ehrlich K.C."/>
            <person name="Bhatnagar D."/>
            <person name="Cleveland T.E."/>
            <person name="Bennett J.W."/>
            <person name="Nierman W.C."/>
        </authorList>
    </citation>
    <scope>NUCLEOTIDE SEQUENCE [LARGE SCALE GENOMIC DNA]</scope>
    <source>
        <strain evidence="3">ATCC 56775 / NRRL 5862 / SRRC 143 / SU-1</strain>
    </source>
</reference>
<accession>A0A0F0IE47</accession>
<dbReference type="Proteomes" id="UP000033540">
    <property type="component" value="Unassembled WGS sequence"/>
</dbReference>
<dbReference type="PANTHER" id="PTHR34144:SF7">
    <property type="entry name" value="EXPORT PROTEIN (CAP59), PUTATIVE (AFU_ORTHOLOGUE AFUA_7G05020)-RELATED"/>
    <property type="match status" value="1"/>
</dbReference>
<keyword evidence="1" id="KW-0812">Transmembrane</keyword>